<dbReference type="EMBL" id="CAFBQH010000153">
    <property type="protein sequence ID" value="CAB5057282.1"/>
    <property type="molecule type" value="Genomic_DNA"/>
</dbReference>
<sequence length="199" mass="22836">MTRATELLLLVNGTLHQWSRPLLLVRLISGQSHEVSTAFTDSWMVKQISSTLNLLQTITLLMRRAQQKRDTTFQKILLIKLFASFLITKVFDPTVRFLDTLHLVQPMRLTRLLLRTWRNIVASLTKVGTLFASVGLKSKLQRVLFLQTQCCRRATRAYSRGKTYQTMKSALLLVCKKHLRHSLITLTTRLVVSLKACAK</sequence>
<gene>
    <name evidence="1" type="ORF">UFOPK4293_01628</name>
</gene>
<accession>A0A6J7TVX5</accession>
<name>A0A6J7TVX5_9ZZZZ</name>
<evidence type="ECO:0000313" key="1">
    <source>
        <dbReference type="EMBL" id="CAB5057282.1"/>
    </source>
</evidence>
<protein>
    <submittedName>
        <fullName evidence="1">Unannotated protein</fullName>
    </submittedName>
</protein>
<organism evidence="1">
    <name type="scientific">freshwater metagenome</name>
    <dbReference type="NCBI Taxonomy" id="449393"/>
    <lineage>
        <taxon>unclassified sequences</taxon>
        <taxon>metagenomes</taxon>
        <taxon>ecological metagenomes</taxon>
    </lineage>
</organism>
<dbReference type="AlphaFoldDB" id="A0A6J7TVX5"/>
<proteinExistence type="predicted"/>
<reference evidence="1" key="1">
    <citation type="submission" date="2020-05" db="EMBL/GenBank/DDBJ databases">
        <authorList>
            <person name="Chiriac C."/>
            <person name="Salcher M."/>
            <person name="Ghai R."/>
            <person name="Kavagutti S V."/>
        </authorList>
    </citation>
    <scope>NUCLEOTIDE SEQUENCE</scope>
</reference>